<feature type="compositionally biased region" description="Polar residues" evidence="1">
    <location>
        <begin position="211"/>
        <end position="223"/>
    </location>
</feature>
<evidence type="ECO:0000256" key="1">
    <source>
        <dbReference type="SAM" id="MobiDB-lite"/>
    </source>
</evidence>
<dbReference type="EMBL" id="JAPFFF010000005">
    <property type="protein sequence ID" value="KAK8890532.1"/>
    <property type="molecule type" value="Genomic_DNA"/>
</dbReference>
<evidence type="ECO:0000313" key="2">
    <source>
        <dbReference type="EMBL" id="KAK8890532.1"/>
    </source>
</evidence>
<protein>
    <submittedName>
        <fullName evidence="2">Uncharacterized protein</fullName>
    </submittedName>
</protein>
<keyword evidence="3" id="KW-1185">Reference proteome</keyword>
<accession>A0ABR2KI61</accession>
<dbReference type="Proteomes" id="UP001470230">
    <property type="component" value="Unassembled WGS sequence"/>
</dbReference>
<evidence type="ECO:0000313" key="3">
    <source>
        <dbReference type="Proteomes" id="UP001470230"/>
    </source>
</evidence>
<feature type="region of interest" description="Disordered" evidence="1">
    <location>
        <begin position="206"/>
        <end position="229"/>
    </location>
</feature>
<feature type="region of interest" description="Disordered" evidence="1">
    <location>
        <begin position="74"/>
        <end position="184"/>
    </location>
</feature>
<organism evidence="2 3">
    <name type="scientific">Tritrichomonas musculus</name>
    <dbReference type="NCBI Taxonomy" id="1915356"/>
    <lineage>
        <taxon>Eukaryota</taxon>
        <taxon>Metamonada</taxon>
        <taxon>Parabasalia</taxon>
        <taxon>Tritrichomonadida</taxon>
        <taxon>Tritrichomonadidae</taxon>
        <taxon>Tritrichomonas</taxon>
    </lineage>
</organism>
<feature type="compositionally biased region" description="Polar residues" evidence="1">
    <location>
        <begin position="79"/>
        <end position="103"/>
    </location>
</feature>
<comment type="caution">
    <text evidence="2">The sequence shown here is derived from an EMBL/GenBank/DDBJ whole genome shotgun (WGS) entry which is preliminary data.</text>
</comment>
<gene>
    <name evidence="2" type="ORF">M9Y10_035309</name>
</gene>
<feature type="compositionally biased region" description="Low complexity" evidence="1">
    <location>
        <begin position="136"/>
        <end position="169"/>
    </location>
</feature>
<name>A0ABR2KI61_9EUKA</name>
<sequence length="251" mass="28448">MSVREKPVASRYLDLKDKERSYMKHVGAVRRARSTINTTQPDTPRRLQVAAVNNARYRRNLKRDHDVNARKITEIDQGRPQTSQQTHRLLNMNRYSQSRTPSRITRPPLPNDDPQDIDVFASLTRDPLTPPRPQAKKYIYDSISSSSEIPAPSDSGTSRSSASSSVKPSPYITEPPKNHKKKTIDSIKIGYSPVAMVETVEVDDTTDANDSEVTSQTTVQFTQEPKRSGKYTQHFHQEYTFDENGNLSDSL</sequence>
<proteinExistence type="predicted"/>
<reference evidence="2 3" key="1">
    <citation type="submission" date="2024-04" db="EMBL/GenBank/DDBJ databases">
        <title>Tritrichomonas musculus Genome.</title>
        <authorList>
            <person name="Alves-Ferreira E."/>
            <person name="Grigg M."/>
            <person name="Lorenzi H."/>
            <person name="Galac M."/>
        </authorList>
    </citation>
    <scope>NUCLEOTIDE SEQUENCE [LARGE SCALE GENOMIC DNA]</scope>
    <source>
        <strain evidence="2 3">EAF2021</strain>
    </source>
</reference>